<keyword evidence="12" id="KW-0408">Iron</keyword>
<feature type="domain" description="Flavodoxin-like" evidence="13">
    <location>
        <begin position="209"/>
        <end position="274"/>
    </location>
</feature>
<keyword evidence="10" id="KW-0112">Calmodulin-binding</keyword>
<keyword evidence="7" id="KW-0288">FMN</keyword>
<dbReference type="InterPro" id="IPR004030">
    <property type="entry name" value="NOS_N"/>
</dbReference>
<evidence type="ECO:0000256" key="12">
    <source>
        <dbReference type="ARBA" id="ARBA00023004"/>
    </source>
</evidence>
<evidence type="ECO:0000256" key="5">
    <source>
        <dbReference type="ARBA" id="ARBA00012989"/>
    </source>
</evidence>
<protein>
    <recommendedName>
        <fullName evidence="5">nitric-oxide synthase (NADPH)</fullName>
        <ecNumber evidence="5">1.14.13.39</ecNumber>
    </recommendedName>
</protein>
<comment type="cofactor">
    <cofactor evidence="3">
        <name>FAD</name>
        <dbReference type="ChEBI" id="CHEBI:57692"/>
    </cofactor>
</comment>
<gene>
    <name evidence="14" type="ORF">TPAB3V08_LOCUS1716</name>
</gene>
<sequence>MCLLCQTVAVGMGMDTSTSVNLWKDKALVEVNIAVIHSFQHAIVWSRDIFADIFPRDSFVAPMSSRRHLVRRNTLKREPATCRTYRACISCPQKQGVTIVDHHTASSNFMKHMENEQRLRGGCPADWVWIVPPMSGSITPVFHQEMAMYHLKPSFDYQESAWKSHPWKEHAQSGKISVKCKKFHFKQIARAVCLTIRFYRAALLRRIKATVLYATETGKSETYAKRLTEIFNHSFNATVYCMDEFDIEQLPHESLLLIVASTFGNGDAPENGEI</sequence>
<proteinExistence type="inferred from homology"/>
<dbReference type="Gene3D" id="3.40.50.360">
    <property type="match status" value="1"/>
</dbReference>
<dbReference type="PANTHER" id="PTHR43410">
    <property type="entry name" value="NITRIC OXIDE SYNTHASE OXYGENASE"/>
    <property type="match status" value="1"/>
</dbReference>
<dbReference type="SUPFAM" id="SSF52218">
    <property type="entry name" value="Flavoproteins"/>
    <property type="match status" value="1"/>
</dbReference>
<dbReference type="InterPro" id="IPR044944">
    <property type="entry name" value="NOS_dom_3"/>
</dbReference>
<keyword evidence="15" id="KW-1185">Reference proteome</keyword>
<comment type="cofactor">
    <cofactor evidence="2">
        <name>heme b</name>
        <dbReference type="ChEBI" id="CHEBI:60344"/>
    </cofactor>
</comment>
<evidence type="ECO:0000256" key="1">
    <source>
        <dbReference type="ARBA" id="ARBA00001917"/>
    </source>
</evidence>
<evidence type="ECO:0000256" key="4">
    <source>
        <dbReference type="ARBA" id="ARBA00006267"/>
    </source>
</evidence>
<comment type="similarity">
    <text evidence="4">Belongs to the NOS family.</text>
</comment>
<evidence type="ECO:0000313" key="14">
    <source>
        <dbReference type="EMBL" id="CAG2054695.1"/>
    </source>
</evidence>
<evidence type="ECO:0000256" key="9">
    <source>
        <dbReference type="ARBA" id="ARBA00022857"/>
    </source>
</evidence>
<evidence type="ECO:0000256" key="7">
    <source>
        <dbReference type="ARBA" id="ARBA00022643"/>
    </source>
</evidence>
<dbReference type="InterPro" id="IPR008254">
    <property type="entry name" value="Flavodoxin/NO_synth"/>
</dbReference>
<dbReference type="InterPro" id="IPR001094">
    <property type="entry name" value="Flavdoxin-like"/>
</dbReference>
<dbReference type="Gene3D" id="3.90.340.10">
    <property type="entry name" value="Nitric Oxide Synthase, Chain A, domain 1"/>
    <property type="match status" value="1"/>
</dbReference>
<dbReference type="EMBL" id="CAJPIN010001625">
    <property type="protein sequence ID" value="CAG2054695.1"/>
    <property type="molecule type" value="Genomic_DNA"/>
</dbReference>
<accession>A0ABN7NNS1</accession>
<organism evidence="14 15">
    <name type="scientific">Timema podura</name>
    <name type="common">Walking stick</name>
    <dbReference type="NCBI Taxonomy" id="61482"/>
    <lineage>
        <taxon>Eukaryota</taxon>
        <taxon>Metazoa</taxon>
        <taxon>Ecdysozoa</taxon>
        <taxon>Arthropoda</taxon>
        <taxon>Hexapoda</taxon>
        <taxon>Insecta</taxon>
        <taxon>Pterygota</taxon>
        <taxon>Neoptera</taxon>
        <taxon>Polyneoptera</taxon>
        <taxon>Phasmatodea</taxon>
        <taxon>Timematodea</taxon>
        <taxon>Timematoidea</taxon>
        <taxon>Timematidae</taxon>
        <taxon>Timema</taxon>
    </lineage>
</organism>
<comment type="cofactor">
    <cofactor evidence="1">
        <name>FMN</name>
        <dbReference type="ChEBI" id="CHEBI:58210"/>
    </cofactor>
</comment>
<evidence type="ECO:0000256" key="11">
    <source>
        <dbReference type="ARBA" id="ARBA00023002"/>
    </source>
</evidence>
<keyword evidence="8" id="KW-0479">Metal-binding</keyword>
<dbReference type="Proteomes" id="UP001153148">
    <property type="component" value="Unassembled WGS sequence"/>
</dbReference>
<reference evidence="14" key="1">
    <citation type="submission" date="2021-03" db="EMBL/GenBank/DDBJ databases">
        <authorList>
            <person name="Tran Van P."/>
        </authorList>
    </citation>
    <scope>NUCLEOTIDE SEQUENCE</scope>
</reference>
<dbReference type="PROSITE" id="PS50902">
    <property type="entry name" value="FLAVODOXIN_LIKE"/>
    <property type="match status" value="1"/>
</dbReference>
<dbReference type="InterPro" id="IPR029039">
    <property type="entry name" value="Flavoprotein-like_sf"/>
</dbReference>
<keyword evidence="11" id="KW-0560">Oxidoreductase</keyword>
<dbReference type="Gene3D" id="3.90.1230.10">
    <property type="entry name" value="Nitric Oxide Synthase, Chain A, domain 3"/>
    <property type="match status" value="1"/>
</dbReference>
<keyword evidence="6" id="KW-0349">Heme</keyword>
<comment type="caution">
    <text evidence="14">The sequence shown here is derived from an EMBL/GenBank/DDBJ whole genome shotgun (WGS) entry which is preliminary data.</text>
</comment>
<keyword evidence="9" id="KW-0521">NADP</keyword>
<evidence type="ECO:0000256" key="6">
    <source>
        <dbReference type="ARBA" id="ARBA00022617"/>
    </source>
</evidence>
<evidence type="ECO:0000256" key="10">
    <source>
        <dbReference type="ARBA" id="ARBA00022860"/>
    </source>
</evidence>
<dbReference type="EC" id="1.14.13.39" evidence="5"/>
<dbReference type="Pfam" id="PF00258">
    <property type="entry name" value="Flavodoxin_1"/>
    <property type="match status" value="1"/>
</dbReference>
<evidence type="ECO:0000256" key="8">
    <source>
        <dbReference type="ARBA" id="ARBA00022723"/>
    </source>
</evidence>
<dbReference type="Pfam" id="PF02898">
    <property type="entry name" value="NO_synthase"/>
    <property type="match status" value="2"/>
</dbReference>
<dbReference type="InterPro" id="IPR050607">
    <property type="entry name" value="NOS"/>
</dbReference>
<evidence type="ECO:0000256" key="2">
    <source>
        <dbReference type="ARBA" id="ARBA00001970"/>
    </source>
</evidence>
<evidence type="ECO:0000259" key="13">
    <source>
        <dbReference type="PROSITE" id="PS50902"/>
    </source>
</evidence>
<dbReference type="PANTHER" id="PTHR43410:SF1">
    <property type="entry name" value="NITRIC OXIDE SYNTHASE"/>
    <property type="match status" value="1"/>
</dbReference>
<evidence type="ECO:0000256" key="3">
    <source>
        <dbReference type="ARBA" id="ARBA00001974"/>
    </source>
</evidence>
<dbReference type="InterPro" id="IPR036119">
    <property type="entry name" value="NOS_N_sf"/>
</dbReference>
<dbReference type="PRINTS" id="PR00369">
    <property type="entry name" value="FLAVODOXIN"/>
</dbReference>
<dbReference type="InterPro" id="IPR044943">
    <property type="entry name" value="NOS_dom_1"/>
</dbReference>
<dbReference type="SUPFAM" id="SSF56512">
    <property type="entry name" value="Nitric oxide (NO) synthase oxygenase domain"/>
    <property type="match status" value="2"/>
</dbReference>
<name>A0ABN7NNS1_TIMPD</name>
<evidence type="ECO:0000313" key="15">
    <source>
        <dbReference type="Proteomes" id="UP001153148"/>
    </source>
</evidence>
<keyword evidence="7" id="KW-0285">Flavoprotein</keyword>